<proteinExistence type="predicted"/>
<dbReference type="PANTHER" id="PTHR30204:SF69">
    <property type="entry name" value="MERR-FAMILY TRANSCRIPTIONAL REGULATOR"/>
    <property type="match status" value="1"/>
</dbReference>
<dbReference type="PROSITE" id="PS00552">
    <property type="entry name" value="HTH_MERR_1"/>
    <property type="match status" value="1"/>
</dbReference>
<comment type="caution">
    <text evidence="7">The sequence shown here is derived from an EMBL/GenBank/DDBJ whole genome shotgun (WGS) entry which is preliminary data.</text>
</comment>
<evidence type="ECO:0000256" key="4">
    <source>
        <dbReference type="ARBA" id="ARBA00023163"/>
    </source>
</evidence>
<evidence type="ECO:0000256" key="5">
    <source>
        <dbReference type="SAM" id="MobiDB-lite"/>
    </source>
</evidence>
<dbReference type="CDD" id="cd04773">
    <property type="entry name" value="HTH_TioE_rpt2"/>
    <property type="match status" value="1"/>
</dbReference>
<gene>
    <name evidence="7" type="ORF">RM479_08715</name>
</gene>
<evidence type="ECO:0000256" key="3">
    <source>
        <dbReference type="ARBA" id="ARBA00023125"/>
    </source>
</evidence>
<evidence type="ECO:0000313" key="8">
    <source>
        <dbReference type="Proteomes" id="UP001183390"/>
    </source>
</evidence>
<evidence type="ECO:0000259" key="6">
    <source>
        <dbReference type="PROSITE" id="PS50937"/>
    </source>
</evidence>
<organism evidence="7 8">
    <name type="scientific">Nocardiopsis lambiniae</name>
    <dbReference type="NCBI Taxonomy" id="3075539"/>
    <lineage>
        <taxon>Bacteria</taxon>
        <taxon>Bacillati</taxon>
        <taxon>Actinomycetota</taxon>
        <taxon>Actinomycetes</taxon>
        <taxon>Streptosporangiales</taxon>
        <taxon>Nocardiopsidaceae</taxon>
        <taxon>Nocardiopsis</taxon>
    </lineage>
</organism>
<evidence type="ECO:0000256" key="2">
    <source>
        <dbReference type="ARBA" id="ARBA00023015"/>
    </source>
</evidence>
<reference evidence="8" key="1">
    <citation type="submission" date="2023-07" db="EMBL/GenBank/DDBJ databases">
        <title>30 novel species of actinomycetes from the DSMZ collection.</title>
        <authorList>
            <person name="Nouioui I."/>
        </authorList>
    </citation>
    <scope>NUCLEOTIDE SEQUENCE [LARGE SCALE GENOMIC DNA]</scope>
    <source>
        <strain evidence="8">DSM 44743</strain>
    </source>
</reference>
<keyword evidence="4" id="KW-0804">Transcription</keyword>
<dbReference type="PROSITE" id="PS50937">
    <property type="entry name" value="HTH_MERR_2"/>
    <property type="match status" value="2"/>
</dbReference>
<feature type="domain" description="HTH merR-type" evidence="6">
    <location>
        <begin position="1"/>
        <end position="48"/>
    </location>
</feature>
<protein>
    <submittedName>
        <fullName evidence="7">TioE family transcriptional regulator</fullName>
    </submittedName>
</protein>
<dbReference type="SUPFAM" id="SSF46955">
    <property type="entry name" value="Putative DNA-binding domain"/>
    <property type="match status" value="2"/>
</dbReference>
<dbReference type="Proteomes" id="UP001183390">
    <property type="component" value="Unassembled WGS sequence"/>
</dbReference>
<dbReference type="PANTHER" id="PTHR30204">
    <property type="entry name" value="REDOX-CYCLING DRUG-SENSING TRANSCRIPTIONAL ACTIVATOR SOXR"/>
    <property type="match status" value="1"/>
</dbReference>
<name>A0ABU2M7B4_9ACTN</name>
<dbReference type="EMBL" id="JAVREP010000004">
    <property type="protein sequence ID" value="MDT0328494.1"/>
    <property type="molecule type" value="Genomic_DNA"/>
</dbReference>
<dbReference type="Pfam" id="PF13411">
    <property type="entry name" value="MerR_1"/>
    <property type="match status" value="1"/>
</dbReference>
<accession>A0ABU2M7B4</accession>
<dbReference type="SMART" id="SM00422">
    <property type="entry name" value="HTH_MERR"/>
    <property type="match status" value="2"/>
</dbReference>
<keyword evidence="3" id="KW-0238">DNA-binding</keyword>
<keyword evidence="8" id="KW-1185">Reference proteome</keyword>
<dbReference type="Gene3D" id="1.10.1660.10">
    <property type="match status" value="2"/>
</dbReference>
<keyword evidence="1" id="KW-0678">Repressor</keyword>
<dbReference type="InterPro" id="IPR047057">
    <property type="entry name" value="MerR_fam"/>
</dbReference>
<feature type="domain" description="HTH merR-type" evidence="6">
    <location>
        <begin position="123"/>
        <end position="190"/>
    </location>
</feature>
<evidence type="ECO:0000256" key="1">
    <source>
        <dbReference type="ARBA" id="ARBA00022491"/>
    </source>
</evidence>
<feature type="compositionally biased region" description="Basic and acidic residues" evidence="5">
    <location>
        <begin position="1"/>
        <end position="11"/>
    </location>
</feature>
<dbReference type="InterPro" id="IPR000551">
    <property type="entry name" value="MerR-type_HTH_dom"/>
</dbReference>
<evidence type="ECO:0000313" key="7">
    <source>
        <dbReference type="EMBL" id="MDT0328494.1"/>
    </source>
</evidence>
<dbReference type="RefSeq" id="WP_311511208.1">
    <property type="nucleotide sequence ID" value="NZ_JAVREP010000004.1"/>
</dbReference>
<dbReference type="InterPro" id="IPR009061">
    <property type="entry name" value="DNA-bd_dom_put_sf"/>
</dbReference>
<keyword evidence="2" id="KW-0805">Transcription regulation</keyword>
<sequence>MRPSDLAHEHGISTQSVRNHERDGFIPPAERTRSGHRIYTEVHAAALRAHLFLVRAYGHPPAGRIMHALHEDRLDDALAVIDHGHERLLRDRATLAAVRESVDHLTAGPDTAPGRSPAGRTRTIGELAHRLGVTPATLRNWEDVGILVPERDPATGYRVFRAEDVRDAELAHLLRRGGYPLDHVRTVVGQVRTAGGTDALFASLSDWRRRLTAQGLAMLDAAAHLSRYLVLLDLGEDVRADHSPRGRGTTV</sequence>
<feature type="region of interest" description="Disordered" evidence="5">
    <location>
        <begin position="1"/>
        <end position="32"/>
    </location>
</feature>
<dbReference type="Pfam" id="PF00376">
    <property type="entry name" value="MerR"/>
    <property type="match status" value="1"/>
</dbReference>